<evidence type="ECO:0000256" key="8">
    <source>
        <dbReference type="RuleBase" id="RU004185"/>
    </source>
</evidence>
<evidence type="ECO:0000256" key="1">
    <source>
        <dbReference type="ARBA" id="ARBA00007718"/>
    </source>
</evidence>
<name>A0ABX8Z0T9_9BACT</name>
<evidence type="ECO:0000313" key="9">
    <source>
        <dbReference type="EMBL" id="QZA59281.1"/>
    </source>
</evidence>
<dbReference type="GO" id="GO:0016829">
    <property type="term" value="F:lyase activity"/>
    <property type="evidence" value="ECO:0007669"/>
    <property type="project" value="UniProtKB-KW"/>
</dbReference>
<dbReference type="CDD" id="cd03411">
    <property type="entry name" value="Ferrochelatase_N"/>
    <property type="match status" value="1"/>
</dbReference>
<evidence type="ECO:0000256" key="6">
    <source>
        <dbReference type="ARBA" id="ARBA00024536"/>
    </source>
</evidence>
<keyword evidence="7" id="KW-0963">Cytoplasm</keyword>
<dbReference type="Gene3D" id="3.40.50.1400">
    <property type="match status" value="2"/>
</dbReference>
<keyword evidence="4 7" id="KW-0456">Lyase</keyword>
<dbReference type="NCBIfam" id="TIGR00109">
    <property type="entry name" value="hemH"/>
    <property type="match status" value="1"/>
</dbReference>
<dbReference type="Proteomes" id="UP000822862">
    <property type="component" value="Chromosome"/>
</dbReference>
<dbReference type="PANTHER" id="PTHR11108:SF1">
    <property type="entry name" value="FERROCHELATASE, MITOCHONDRIAL"/>
    <property type="match status" value="1"/>
</dbReference>
<dbReference type="EMBL" id="CP075585">
    <property type="protein sequence ID" value="QZA59281.1"/>
    <property type="molecule type" value="Genomic_DNA"/>
</dbReference>
<evidence type="ECO:0000256" key="3">
    <source>
        <dbReference type="ARBA" id="ARBA00023133"/>
    </source>
</evidence>
<keyword evidence="10" id="KW-1185">Reference proteome</keyword>
<dbReference type="HAMAP" id="MF_00323">
    <property type="entry name" value="Ferrochelatase"/>
    <property type="match status" value="1"/>
</dbReference>
<evidence type="ECO:0000256" key="5">
    <source>
        <dbReference type="ARBA" id="ARBA00023244"/>
    </source>
</evidence>
<accession>A0ABX8Z0T9</accession>
<gene>
    <name evidence="7" type="primary">hemH</name>
    <name evidence="9" type="ORF">RHAB15C_0001167</name>
</gene>
<keyword evidence="5 7" id="KW-0627">Porphyrin biosynthesis</keyword>
<feature type="binding site" evidence="7">
    <location>
        <position position="270"/>
    </location>
    <ligand>
        <name>Fe(2+)</name>
        <dbReference type="ChEBI" id="CHEBI:29033"/>
    </ligand>
</feature>
<dbReference type="Pfam" id="PF00762">
    <property type="entry name" value="Ferrochelatase"/>
    <property type="match status" value="1"/>
</dbReference>
<keyword evidence="3 7" id="KW-0350">Heme biosynthesis</keyword>
<comment type="catalytic activity">
    <reaction evidence="6">
        <text>Fe-coproporphyrin III + 2 H(+) = coproporphyrin III + Fe(2+)</text>
        <dbReference type="Rhea" id="RHEA:49572"/>
        <dbReference type="ChEBI" id="CHEBI:15378"/>
        <dbReference type="ChEBI" id="CHEBI:29033"/>
        <dbReference type="ChEBI" id="CHEBI:68438"/>
        <dbReference type="ChEBI" id="CHEBI:131725"/>
        <dbReference type="EC" id="4.99.1.9"/>
    </reaction>
    <physiologicalReaction direction="right-to-left" evidence="6">
        <dbReference type="Rhea" id="RHEA:49574"/>
    </physiologicalReaction>
</comment>
<reference evidence="9 10" key="2">
    <citation type="submission" date="2021-05" db="EMBL/GenBank/DDBJ databases">
        <title>Ecology and evolution of chlamydial symbionts of arthropods.</title>
        <authorList>
            <person name="Halter T."/>
            <person name="Sixt B.S."/>
            <person name="Toenshoff E.R."/>
            <person name="Koestlbacher S."/>
            <person name="Schulz F."/>
            <person name="Kostanjsek R."/>
            <person name="Collingro A."/>
            <person name="Hendrickx F."/>
            <person name="Horn M."/>
        </authorList>
    </citation>
    <scope>NUCLEOTIDE SEQUENCE [LARGE SCALE GENOMIC DNA]</scope>
    <source>
        <strain evidence="9 10">15C</strain>
    </source>
</reference>
<dbReference type="PANTHER" id="PTHR11108">
    <property type="entry name" value="FERROCHELATASE"/>
    <property type="match status" value="1"/>
</dbReference>
<organism evidence="9 10">
    <name type="scientific">Candidatus Rhabdochlamydia porcellionis</name>
    <dbReference type="NCBI Taxonomy" id="225148"/>
    <lineage>
        <taxon>Bacteria</taxon>
        <taxon>Pseudomonadati</taxon>
        <taxon>Chlamydiota</taxon>
        <taxon>Chlamydiia</taxon>
        <taxon>Parachlamydiales</taxon>
        <taxon>Candidatus Rhabdochlamydiaceae</taxon>
        <taxon>Candidatus Rhabdochlamydia</taxon>
    </lineage>
</organism>
<evidence type="ECO:0000313" key="10">
    <source>
        <dbReference type="Proteomes" id="UP000822862"/>
    </source>
</evidence>
<comment type="function">
    <text evidence="7">Catalyzes the ferrous insertion into protoporphyrin IX.</text>
</comment>
<dbReference type="InterPro" id="IPR001015">
    <property type="entry name" value="Ferrochelatase"/>
</dbReference>
<feature type="binding site" evidence="7">
    <location>
        <position position="190"/>
    </location>
    <ligand>
        <name>Fe(2+)</name>
        <dbReference type="ChEBI" id="CHEBI:29033"/>
    </ligand>
</feature>
<evidence type="ECO:0000256" key="7">
    <source>
        <dbReference type="HAMAP-Rule" id="MF_00323"/>
    </source>
</evidence>
<comment type="catalytic activity">
    <reaction evidence="7">
        <text>heme b + 2 H(+) = protoporphyrin IX + Fe(2+)</text>
        <dbReference type="Rhea" id="RHEA:22584"/>
        <dbReference type="ChEBI" id="CHEBI:15378"/>
        <dbReference type="ChEBI" id="CHEBI:29033"/>
        <dbReference type="ChEBI" id="CHEBI:57306"/>
        <dbReference type="ChEBI" id="CHEBI:60344"/>
        <dbReference type="EC" id="4.98.1.1"/>
    </reaction>
</comment>
<evidence type="ECO:0000256" key="2">
    <source>
        <dbReference type="ARBA" id="ARBA00023004"/>
    </source>
</evidence>
<reference evidence="9 10" key="1">
    <citation type="submission" date="2020-01" db="EMBL/GenBank/DDBJ databases">
        <authorList>
            <person name="Sixt B."/>
            <person name="Schulz F."/>
            <person name="Kostanjsek R."/>
            <person name="Koestlbacher S."/>
            <person name="Collingro A."/>
            <person name="Toenshoff E."/>
            <person name="Horn M."/>
        </authorList>
    </citation>
    <scope>NUCLEOTIDE SEQUENCE [LARGE SCALE GENOMIC DNA]</scope>
    <source>
        <strain evidence="9 10">15C</strain>
    </source>
</reference>
<dbReference type="InterPro" id="IPR033644">
    <property type="entry name" value="Ferrochelatase_C"/>
</dbReference>
<dbReference type="CDD" id="cd00419">
    <property type="entry name" value="Ferrochelatase_C"/>
    <property type="match status" value="1"/>
</dbReference>
<keyword evidence="2 7" id="KW-0408">Iron</keyword>
<comment type="pathway">
    <text evidence="7">Porphyrin-containing compound metabolism; protoheme biosynthesis; protoheme from protoporphyrin-IX: step 1/1.</text>
</comment>
<dbReference type="SUPFAM" id="SSF53800">
    <property type="entry name" value="Chelatase"/>
    <property type="match status" value="1"/>
</dbReference>
<evidence type="ECO:0000256" key="4">
    <source>
        <dbReference type="ARBA" id="ARBA00023239"/>
    </source>
</evidence>
<protein>
    <recommendedName>
        <fullName evidence="7">Ferrochelatase</fullName>
        <ecNumber evidence="7">4.98.1.1</ecNumber>
    </recommendedName>
    <alternativeName>
        <fullName evidence="7">Heme synthase</fullName>
    </alternativeName>
    <alternativeName>
        <fullName evidence="7">Protoheme ferro-lyase</fullName>
    </alternativeName>
</protein>
<dbReference type="EC" id="4.98.1.1" evidence="7"/>
<comment type="subcellular location">
    <subcellularLocation>
        <location evidence="7">Cytoplasm</location>
    </subcellularLocation>
</comment>
<comment type="similarity">
    <text evidence="1 7 8">Belongs to the ferrochelatase family.</text>
</comment>
<dbReference type="RefSeq" id="WP_194845209.1">
    <property type="nucleotide sequence ID" value="NZ_CP075585.1"/>
</dbReference>
<dbReference type="InterPro" id="IPR033659">
    <property type="entry name" value="Ferrochelatase_N"/>
</dbReference>
<sequence length="343" mass="39781">MSNTYLIINFGGPRNLKEVEGFLKELLTDQEVIRTPFPSFIHRLLFTRIAKKRALKVIPEYEKIGGRSPIYEDTEKMAATLQKYVKAPVLTFHRYLPETHACFLSAIKQIPKDHQIRVFPMFPQFSYATTGSIALFFSRNLCGQSLNQLSWIKSYATHPLYLSAFEQQIRLCLNQHKLQEEEVCLLFSAHAIPRKFVCTGDPYEKECQGSFYALKKRFPQAVCHLSYQSQFDKQEWLRPYTSDVCEEISNWTDRKTVVVIPLSFTSDHIETLFEIEKLYLPSIRKQGLTAIRCPALNHHPDWVQAILTIIEQEETLTNQMLIRHPISSCCSVCMPICCMCKKK</sequence>
<proteinExistence type="inferred from homology"/>
<keyword evidence="7" id="KW-0479">Metal-binding</keyword>